<accession>A0ACB8JNQ8</accession>
<evidence type="ECO:0000313" key="2">
    <source>
        <dbReference type="Proteomes" id="UP000829398"/>
    </source>
</evidence>
<gene>
    <name evidence="1" type="ORF">KPL71_017267</name>
</gene>
<organism evidence="1 2">
    <name type="scientific">Citrus sinensis</name>
    <name type="common">Sweet orange</name>
    <name type="synonym">Citrus aurantium var. sinensis</name>
    <dbReference type="NCBI Taxonomy" id="2711"/>
    <lineage>
        <taxon>Eukaryota</taxon>
        <taxon>Viridiplantae</taxon>
        <taxon>Streptophyta</taxon>
        <taxon>Embryophyta</taxon>
        <taxon>Tracheophyta</taxon>
        <taxon>Spermatophyta</taxon>
        <taxon>Magnoliopsida</taxon>
        <taxon>eudicotyledons</taxon>
        <taxon>Gunneridae</taxon>
        <taxon>Pentapetalae</taxon>
        <taxon>rosids</taxon>
        <taxon>malvids</taxon>
        <taxon>Sapindales</taxon>
        <taxon>Rutaceae</taxon>
        <taxon>Aurantioideae</taxon>
        <taxon>Citrus</taxon>
    </lineage>
</organism>
<protein>
    <submittedName>
        <fullName evidence="1">GDSL esterase/lipase</fullName>
    </submittedName>
</protein>
<keyword evidence="2" id="KW-1185">Reference proteome</keyword>
<evidence type="ECO:0000313" key="1">
    <source>
        <dbReference type="EMBL" id="KAH9734089.1"/>
    </source>
</evidence>
<dbReference type="Proteomes" id="UP000829398">
    <property type="component" value="Chromosome 6"/>
</dbReference>
<sequence>MASHHHRLHFSQLLFISSFLFFGLYVCFLASPVAAQCKNPPVIFNFGDSNSDTGGLFAGLGFPVDLPNGRTFFGRSTGRLSDGRLLIDFLCQSLNASLLSPYLDSLSGSKFNNGANFAVVGSSTLPKYVPFSLNIQVMQFLHFKARTLELVTAGSGNFIDDEGFRNALYMTDIGQNDLADSFSKNLTYIEVIKRIPSVISEIKNAVKLLQKKDLDTYGCISSYNAAARLFNEALLHLCQKMRSELKDATIVHVDIFSIKYDLIANSTKYGFSNPLMACCGFSGPPYNYNIQVTCGHRGCPVCAEGSKSISWDGIHYTEAANAIIASKVLSMAYSTPRTPFDFFCRS</sequence>
<comment type="caution">
    <text evidence="1">The sequence shown here is derived from an EMBL/GenBank/DDBJ whole genome shotgun (WGS) entry which is preliminary data.</text>
</comment>
<proteinExistence type="predicted"/>
<name>A0ACB8JNQ8_CITSI</name>
<reference evidence="2" key="1">
    <citation type="journal article" date="2023" name="Hortic. Res.">
        <title>A chromosome-level phased genome enabling allele-level studies in sweet orange: a case study on citrus Huanglongbing tolerance.</title>
        <authorList>
            <person name="Wu B."/>
            <person name="Yu Q."/>
            <person name="Deng Z."/>
            <person name="Duan Y."/>
            <person name="Luo F."/>
            <person name="Gmitter F. Jr."/>
        </authorList>
    </citation>
    <scope>NUCLEOTIDE SEQUENCE [LARGE SCALE GENOMIC DNA]</scope>
    <source>
        <strain evidence="2">cv. Valencia</strain>
    </source>
</reference>
<dbReference type="EMBL" id="CM039175">
    <property type="protein sequence ID" value="KAH9734089.1"/>
    <property type="molecule type" value="Genomic_DNA"/>
</dbReference>